<dbReference type="PROSITE" id="PS00189">
    <property type="entry name" value="LIPOYL"/>
    <property type="match status" value="1"/>
</dbReference>
<evidence type="ECO:0000256" key="4">
    <source>
        <dbReference type="PIRSR" id="PIRSR617453-50"/>
    </source>
</evidence>
<dbReference type="STRING" id="1542390.KX01_833"/>
<dbReference type="PANTHER" id="PTHR11715:SF3">
    <property type="entry name" value="GLYCINE CLEAVAGE SYSTEM H PROTEIN-RELATED"/>
    <property type="match status" value="1"/>
</dbReference>
<dbReference type="KEGG" id="frc:KX01_833"/>
<dbReference type="InterPro" id="IPR017453">
    <property type="entry name" value="GCV_H_sub"/>
</dbReference>
<dbReference type="CDD" id="cd06848">
    <property type="entry name" value="GCS_H"/>
    <property type="match status" value="1"/>
</dbReference>
<dbReference type="Pfam" id="PF01597">
    <property type="entry name" value="GCV_H"/>
    <property type="match status" value="1"/>
</dbReference>
<dbReference type="HAMAP" id="MF_00272">
    <property type="entry name" value="GcvH"/>
    <property type="match status" value="1"/>
</dbReference>
<dbReference type="AlphaFoldDB" id="A0A1J0KUM8"/>
<evidence type="ECO:0000256" key="3">
    <source>
        <dbReference type="HAMAP-Rule" id="MF_00272"/>
    </source>
</evidence>
<keyword evidence="7" id="KW-1185">Reference proteome</keyword>
<dbReference type="InterPro" id="IPR002930">
    <property type="entry name" value="GCV_H"/>
</dbReference>
<dbReference type="GO" id="GO:0009249">
    <property type="term" value="P:protein lipoylation"/>
    <property type="evidence" value="ECO:0007669"/>
    <property type="project" value="TreeGrafter"/>
</dbReference>
<comment type="similarity">
    <text evidence="1 3">Belongs to the GcvH family.</text>
</comment>
<accession>A0A1J0KUM8</accession>
<evidence type="ECO:0000313" key="6">
    <source>
        <dbReference type="EMBL" id="APC97512.1"/>
    </source>
</evidence>
<dbReference type="InterPro" id="IPR033753">
    <property type="entry name" value="GCV_H/Fam206"/>
</dbReference>
<feature type="modified residue" description="N6-lipoyllysine" evidence="3 4">
    <location>
        <position position="64"/>
    </location>
</feature>
<comment type="function">
    <text evidence="3">The glycine cleavage system catalyzes the degradation of glycine. The H protein shuttles the methylamine group of glycine from the P protein to the T protein.</text>
</comment>
<dbReference type="NCBIfam" id="NF002270">
    <property type="entry name" value="PRK01202.1"/>
    <property type="match status" value="1"/>
</dbReference>
<reference evidence="7" key="1">
    <citation type="submission" date="2014-10" db="EMBL/GenBank/DDBJ databases">
        <authorList>
            <person name="Kuske C.R."/>
            <person name="Challacombe J.F."/>
            <person name="Daligault H.E."/>
            <person name="Davenport K.W."/>
            <person name="Johnson S.L."/>
            <person name="Siddaramappa S."/>
            <person name="Petersen J.M."/>
        </authorList>
    </citation>
    <scope>NUCLEOTIDE SEQUENCE [LARGE SCALE GENOMIC DNA]</scope>
    <source>
        <strain evidence="7">CA97-1460</strain>
    </source>
</reference>
<dbReference type="InterPro" id="IPR003016">
    <property type="entry name" value="2-oxoA_DH_lipoyl-BS"/>
</dbReference>
<dbReference type="InterPro" id="IPR011053">
    <property type="entry name" value="Single_hybrid_motif"/>
</dbReference>
<evidence type="ECO:0000313" key="7">
    <source>
        <dbReference type="Proteomes" id="UP000182521"/>
    </source>
</evidence>
<dbReference type="InterPro" id="IPR000089">
    <property type="entry name" value="Biotin_lipoyl"/>
</dbReference>
<dbReference type="EMBL" id="CP009654">
    <property type="protein sequence ID" value="APC97512.1"/>
    <property type="molecule type" value="Genomic_DNA"/>
</dbReference>
<evidence type="ECO:0000259" key="5">
    <source>
        <dbReference type="PROSITE" id="PS50968"/>
    </source>
</evidence>
<dbReference type="GO" id="GO:0005829">
    <property type="term" value="C:cytosol"/>
    <property type="evidence" value="ECO:0007669"/>
    <property type="project" value="TreeGrafter"/>
</dbReference>
<name>A0A1J0KUM8_9GAMM</name>
<keyword evidence="2 3" id="KW-0450">Lipoyl</keyword>
<dbReference type="OrthoDB" id="9796712at2"/>
<dbReference type="PANTHER" id="PTHR11715">
    <property type="entry name" value="GLYCINE CLEAVAGE SYSTEM H PROTEIN"/>
    <property type="match status" value="1"/>
</dbReference>
<feature type="domain" description="Lipoyl-binding" evidence="5">
    <location>
        <begin position="23"/>
        <end position="105"/>
    </location>
</feature>
<dbReference type="SUPFAM" id="SSF51230">
    <property type="entry name" value="Single hybrid motif"/>
    <property type="match status" value="1"/>
</dbReference>
<comment type="subunit">
    <text evidence="3">The glycine cleavage system is composed of four proteins: P, T, L and H.</text>
</comment>
<dbReference type="PROSITE" id="PS50968">
    <property type="entry name" value="BIOTINYL_LIPOYL"/>
    <property type="match status" value="1"/>
</dbReference>
<dbReference type="Proteomes" id="UP000182521">
    <property type="component" value="Chromosome"/>
</dbReference>
<dbReference type="GO" id="GO:0019464">
    <property type="term" value="P:glycine decarboxylation via glycine cleavage system"/>
    <property type="evidence" value="ECO:0007669"/>
    <property type="project" value="UniProtKB-UniRule"/>
</dbReference>
<dbReference type="Gene3D" id="2.40.50.100">
    <property type="match status" value="1"/>
</dbReference>
<proteinExistence type="inferred from homology"/>
<protein>
    <recommendedName>
        <fullName evidence="3">Glycine cleavage system H protein</fullName>
    </recommendedName>
</protein>
<dbReference type="GO" id="GO:0005960">
    <property type="term" value="C:glycine cleavage complex"/>
    <property type="evidence" value="ECO:0007669"/>
    <property type="project" value="InterPro"/>
</dbReference>
<dbReference type="RefSeq" id="WP_071663777.1">
    <property type="nucleotide sequence ID" value="NZ_CP009654.1"/>
</dbReference>
<evidence type="ECO:0000256" key="1">
    <source>
        <dbReference type="ARBA" id="ARBA00009249"/>
    </source>
</evidence>
<sequence>MENIPNNLKYVKTHEWVKVEGDVATVGITEYAQSLLGDLVYVELPEVGDTLEMGDDACVVESVKAASDVYAPVGGEVLEVNEDLVDSPEQINKSPFESGWLFKLKISDQAEVEGLLSAEEYSACIEE</sequence>
<gene>
    <name evidence="3 6" type="primary">gcvH</name>
    <name evidence="6" type="ORF">KX01_833</name>
</gene>
<evidence type="ECO:0000256" key="2">
    <source>
        <dbReference type="ARBA" id="ARBA00022823"/>
    </source>
</evidence>
<comment type="cofactor">
    <cofactor evidence="3">
        <name>(R)-lipoate</name>
        <dbReference type="ChEBI" id="CHEBI:83088"/>
    </cofactor>
    <text evidence="3">Binds 1 lipoyl cofactor covalently.</text>
</comment>
<organism evidence="6 7">
    <name type="scientific">Francisella frigiditurris</name>
    <dbReference type="NCBI Taxonomy" id="1542390"/>
    <lineage>
        <taxon>Bacteria</taxon>
        <taxon>Pseudomonadati</taxon>
        <taxon>Pseudomonadota</taxon>
        <taxon>Gammaproteobacteria</taxon>
        <taxon>Thiotrichales</taxon>
        <taxon>Francisellaceae</taxon>
        <taxon>Francisella</taxon>
    </lineage>
</organism>
<dbReference type="NCBIfam" id="TIGR00527">
    <property type="entry name" value="gcvH"/>
    <property type="match status" value="1"/>
</dbReference>